<organism evidence="1 2">
    <name type="scientific">Aphanomyces euteiches</name>
    <dbReference type="NCBI Taxonomy" id="100861"/>
    <lineage>
        <taxon>Eukaryota</taxon>
        <taxon>Sar</taxon>
        <taxon>Stramenopiles</taxon>
        <taxon>Oomycota</taxon>
        <taxon>Saprolegniomycetes</taxon>
        <taxon>Saprolegniales</taxon>
        <taxon>Verrucalvaceae</taxon>
        <taxon>Aphanomyces</taxon>
    </lineage>
</organism>
<dbReference type="EMBL" id="VJMJ01000163">
    <property type="protein sequence ID" value="KAF0729596.1"/>
    <property type="molecule type" value="Genomic_DNA"/>
</dbReference>
<evidence type="ECO:0000313" key="1">
    <source>
        <dbReference type="EMBL" id="KAF0729596.1"/>
    </source>
</evidence>
<proteinExistence type="predicted"/>
<sequence>MTSISLRQSSRETCQWLVNYRSFTTTVLYSDGKQPKGNSKANGEMEAAKLAESYEDDVTRTAASVIECIYTAGRVDLVQLIQLAQQKPTAWFDDMVCVLESSGNVARVVVDGLEGWVLAEIGEEPSQDVRIPPLRLLFASILPKREAIHCRHALAAHVDIFANADPALQVWWRESDKESCVGELEQNLHTLNLLLETSSPQSYVWSKESSQNQWMLGIGPVFPCEDDLVEYLAQDPLRLHAATTYDKFSCLLQTFRLSRALSSSFRQWWISLVEAPTTVIIIRQFRRRGILQLHSNPDVFQWKILALIKQAFKIQSPEAERSSKSMWTLERVTMLRESAKDAFTAQAVKYTPNQCNFQVAAAETNAITLPTTTTTSIHTPDLISYPPLRYAERTEDRTCNTSSHRVDKVILDLPRNEMKTNSDSNVGLIPDNLKRHVQNAEAIVSIVLNRFWYFPLSKMTKWITKLIKKQCLNISPNDFLNLVVAVVKPFAIVVPNFPVMFVKQAESKSRSRFLADTDAKQWAKQYIKKVEKKIKKARSKLQNAKKSYPFHAELADDIADAKSIVDYLNRNVHHINDSVVIQAPDSLESLSTSHDGKDIHDNIPACPTEREISTSSEVALMPDVLKHSIQNCAAIVAIALNELGFFPRSKMTKWVNQLNSNQRGGKSPEEFLYLVFEAVEQFARVSHGKIPMFLKRNENRLLTTPNADVAARVFAEQYIHQTEMGIENARLLLLHACQEEN</sequence>
<protein>
    <submittedName>
        <fullName evidence="1">Uncharacterized protein</fullName>
    </submittedName>
</protein>
<name>A0A6G0WQE8_9STRA</name>
<reference evidence="1 2" key="1">
    <citation type="submission" date="2019-07" db="EMBL/GenBank/DDBJ databases">
        <title>Genomics analysis of Aphanomyces spp. identifies a new class of oomycete effector associated with host adaptation.</title>
        <authorList>
            <person name="Gaulin E."/>
        </authorList>
    </citation>
    <scope>NUCLEOTIDE SEQUENCE [LARGE SCALE GENOMIC DNA]</scope>
    <source>
        <strain evidence="1 2">ATCC 201684</strain>
    </source>
</reference>
<evidence type="ECO:0000313" key="2">
    <source>
        <dbReference type="Proteomes" id="UP000481153"/>
    </source>
</evidence>
<dbReference type="Proteomes" id="UP000481153">
    <property type="component" value="Unassembled WGS sequence"/>
</dbReference>
<dbReference type="AlphaFoldDB" id="A0A6G0WQE8"/>
<accession>A0A6G0WQE8</accession>
<comment type="caution">
    <text evidence="1">The sequence shown here is derived from an EMBL/GenBank/DDBJ whole genome shotgun (WGS) entry which is preliminary data.</text>
</comment>
<gene>
    <name evidence="1" type="ORF">Ae201684_012863</name>
</gene>
<dbReference type="VEuPathDB" id="FungiDB:AeMF1_013053"/>
<keyword evidence="2" id="KW-1185">Reference proteome</keyword>